<sequence>MCQHAWANALGVGRHRLGRCRHTFQGRDGRSMTGSGPAAPPAVKAASVTNFLIHLYWSAAEPMSTGLMAQSNSNKDDEVLREELFQRLIDAKLIRDWCKLMPSGATLKNCYRARKGDAEENAEFAVPQSFTFMCREGMPGGGYGMALDEHVPRRLRSDGNAKDVFCMVKASMSDDHLIQPPLLVYPDCFLQTTQHFINRINSTDELLSPCLEQARRDELSALADHIQQDFSHLQRAVQYLKALAGEDRVVDKLVVGAADEWDQRPTLQLIPNTTLQEFWLPLSSFNVSASSKSGYFPQNTQFQAHFREFLKNGYKTGAESIECMFPAGDSTRAIHAGSVGISDGFCKVLIMTGICMICHHLDLLPEELALPGVRKVLSSFRWVRCAYTHFSNPAHHYLNALRVQQVTAEKVSPSPIDFVALMQQAVAIEQRLERIRGESVDTFICEAQDRARNAHSKSVAAAWNVWSELLQQDQITFEAERISSEKENAKRRSKLVGQLEDMHKKAWDLVASYIKNNLQFFASKAVDAESTVLPEVTSWLYDSLAEIPESLLCMEEVRSVEDHCMVAWANLTTVGVMPAAKWDFILTSVTNLLVTYKRNGKSEKKEEKVEKDEEMKDEADDDEDGSIDDKDDPEEADIRDIKHKLENPEFILHLFFKAFASSGG</sequence>
<protein>
    <submittedName>
        <fullName evidence="2">Uncharacterized protein</fullName>
    </submittedName>
</protein>
<evidence type="ECO:0000256" key="1">
    <source>
        <dbReference type="SAM" id="MobiDB-lite"/>
    </source>
</evidence>
<evidence type="ECO:0000313" key="3">
    <source>
        <dbReference type="Proteomes" id="UP001642464"/>
    </source>
</evidence>
<dbReference type="Proteomes" id="UP001642464">
    <property type="component" value="Unassembled WGS sequence"/>
</dbReference>
<reference evidence="2 3" key="1">
    <citation type="submission" date="2024-02" db="EMBL/GenBank/DDBJ databases">
        <authorList>
            <person name="Chen Y."/>
            <person name="Shah S."/>
            <person name="Dougan E. K."/>
            <person name="Thang M."/>
            <person name="Chan C."/>
        </authorList>
    </citation>
    <scope>NUCLEOTIDE SEQUENCE [LARGE SCALE GENOMIC DNA]</scope>
</reference>
<evidence type="ECO:0000313" key="2">
    <source>
        <dbReference type="EMBL" id="CAK9042286.1"/>
    </source>
</evidence>
<feature type="compositionally biased region" description="Acidic residues" evidence="1">
    <location>
        <begin position="615"/>
        <end position="635"/>
    </location>
</feature>
<organism evidence="2 3">
    <name type="scientific">Durusdinium trenchii</name>
    <dbReference type="NCBI Taxonomy" id="1381693"/>
    <lineage>
        <taxon>Eukaryota</taxon>
        <taxon>Sar</taxon>
        <taxon>Alveolata</taxon>
        <taxon>Dinophyceae</taxon>
        <taxon>Suessiales</taxon>
        <taxon>Symbiodiniaceae</taxon>
        <taxon>Durusdinium</taxon>
    </lineage>
</organism>
<gene>
    <name evidence="2" type="ORF">SCF082_LOCUS24342</name>
</gene>
<feature type="region of interest" description="Disordered" evidence="1">
    <location>
        <begin position="603"/>
        <end position="640"/>
    </location>
</feature>
<accession>A0ABP0LSU1</accession>
<dbReference type="EMBL" id="CAXAMM010017891">
    <property type="protein sequence ID" value="CAK9042286.1"/>
    <property type="molecule type" value="Genomic_DNA"/>
</dbReference>
<name>A0ABP0LSU1_9DINO</name>
<proteinExistence type="predicted"/>
<keyword evidence="3" id="KW-1185">Reference proteome</keyword>
<feature type="compositionally biased region" description="Basic and acidic residues" evidence="1">
    <location>
        <begin position="603"/>
        <end position="614"/>
    </location>
</feature>
<comment type="caution">
    <text evidence="2">The sequence shown here is derived from an EMBL/GenBank/DDBJ whole genome shotgun (WGS) entry which is preliminary data.</text>
</comment>